<dbReference type="EC" id="2.1.1.-" evidence="6"/>
<comment type="function">
    <text evidence="6">Methylates ribosomal protein L11.</text>
</comment>
<organism evidence="7 8">
    <name type="scientific">Eubacterium multiforme</name>
    <dbReference type="NCBI Taxonomy" id="83339"/>
    <lineage>
        <taxon>Bacteria</taxon>
        <taxon>Bacillati</taxon>
        <taxon>Bacillota</taxon>
        <taxon>Clostridia</taxon>
        <taxon>Eubacteriales</taxon>
        <taxon>Eubacteriaceae</taxon>
        <taxon>Eubacterium</taxon>
    </lineage>
</organism>
<keyword evidence="5 6" id="KW-0949">S-adenosyl-L-methionine</keyword>
<dbReference type="Pfam" id="PF06325">
    <property type="entry name" value="PrmA"/>
    <property type="match status" value="1"/>
</dbReference>
<comment type="subcellular location">
    <subcellularLocation>
        <location evidence="6">Cytoplasm</location>
    </subcellularLocation>
</comment>
<reference evidence="7 8" key="1">
    <citation type="submission" date="2023-07" db="EMBL/GenBank/DDBJ databases">
        <title>Genomic Encyclopedia of Type Strains, Phase IV (KMG-IV): sequencing the most valuable type-strain genomes for metagenomic binning, comparative biology and taxonomic classification.</title>
        <authorList>
            <person name="Goeker M."/>
        </authorList>
    </citation>
    <scope>NUCLEOTIDE SEQUENCE [LARGE SCALE GENOMIC DNA]</scope>
    <source>
        <strain evidence="7 8">DSM 20694</strain>
    </source>
</reference>
<dbReference type="PIRSF" id="PIRSF000401">
    <property type="entry name" value="RPL11_MTase"/>
    <property type="match status" value="1"/>
</dbReference>
<evidence type="ECO:0000256" key="1">
    <source>
        <dbReference type="ARBA" id="ARBA00009741"/>
    </source>
</evidence>
<dbReference type="PANTHER" id="PTHR43648:SF1">
    <property type="entry name" value="ELECTRON TRANSFER FLAVOPROTEIN BETA SUBUNIT LYSINE METHYLTRANSFERASE"/>
    <property type="match status" value="1"/>
</dbReference>
<keyword evidence="7" id="KW-0689">Ribosomal protein</keyword>
<dbReference type="HAMAP" id="MF_00735">
    <property type="entry name" value="Methyltr_PrmA"/>
    <property type="match status" value="1"/>
</dbReference>
<protein>
    <recommendedName>
        <fullName evidence="6">Ribosomal protein L11 methyltransferase</fullName>
        <shortName evidence="6">L11 Mtase</shortName>
        <ecNumber evidence="6">2.1.1.-</ecNumber>
    </recommendedName>
</protein>
<gene>
    <name evidence="6" type="primary">prmA</name>
    <name evidence="7" type="ORF">J2S18_002064</name>
</gene>
<evidence type="ECO:0000313" key="7">
    <source>
        <dbReference type="EMBL" id="MDQ0150128.1"/>
    </source>
</evidence>
<dbReference type="CDD" id="cd02440">
    <property type="entry name" value="AdoMet_MTases"/>
    <property type="match status" value="1"/>
</dbReference>
<feature type="binding site" evidence="6">
    <location>
        <position position="167"/>
    </location>
    <ligand>
        <name>S-adenosyl-L-methionine</name>
        <dbReference type="ChEBI" id="CHEBI:59789"/>
    </ligand>
</feature>
<dbReference type="Proteomes" id="UP001228504">
    <property type="component" value="Unassembled WGS sequence"/>
</dbReference>
<evidence type="ECO:0000256" key="5">
    <source>
        <dbReference type="ARBA" id="ARBA00022691"/>
    </source>
</evidence>
<keyword evidence="3 6" id="KW-0489">Methyltransferase</keyword>
<feature type="binding site" evidence="6">
    <location>
        <position position="252"/>
    </location>
    <ligand>
        <name>S-adenosyl-L-methionine</name>
        <dbReference type="ChEBI" id="CHEBI:59789"/>
    </ligand>
</feature>
<evidence type="ECO:0000256" key="2">
    <source>
        <dbReference type="ARBA" id="ARBA00022490"/>
    </source>
</evidence>
<comment type="caution">
    <text evidence="7">The sequence shown here is derived from an EMBL/GenBank/DDBJ whole genome shotgun (WGS) entry which is preliminary data.</text>
</comment>
<feature type="binding site" evidence="6">
    <location>
        <position position="210"/>
    </location>
    <ligand>
        <name>S-adenosyl-L-methionine</name>
        <dbReference type="ChEBI" id="CHEBI:59789"/>
    </ligand>
</feature>
<feature type="binding site" evidence="6">
    <location>
        <position position="188"/>
    </location>
    <ligand>
        <name>S-adenosyl-L-methionine</name>
        <dbReference type="ChEBI" id="CHEBI:59789"/>
    </ligand>
</feature>
<comment type="similarity">
    <text evidence="1 6">Belongs to the methyltransferase superfamily. PrmA family.</text>
</comment>
<dbReference type="EMBL" id="JAUSUF010000006">
    <property type="protein sequence ID" value="MDQ0150128.1"/>
    <property type="molecule type" value="Genomic_DNA"/>
</dbReference>
<accession>A0ABT9UUY0</accession>
<sequence>MNFMEGSWIEVKVITKSEALEPIEGIFYILDCKGVSVEDPNDILEREQGPLTWDFADINVLEHKGKYAVVKGYFSEEDNIDEVITYVKEKVEEIRNMGFDVGEGKVEVTKTHEEDWANNWKKYYKPSKVGEHIVVKPIWEKYKENEGDLVVELDPGMAFGTGDHETTKMCIQALEKYVEKDSTVFDVGTGSGILAIAAAKLGAKKAVGVDLDPVAVESAKENVGYNNLDNIEILYGNLVEVIEGKADIVVANIIAEVICILIDDVKRVLKSGGMFITSGIIHERVKMVTDKLEESGFEVIKVNKDGEWNCIIAKAK</sequence>
<dbReference type="GO" id="GO:0005840">
    <property type="term" value="C:ribosome"/>
    <property type="evidence" value="ECO:0007669"/>
    <property type="project" value="UniProtKB-KW"/>
</dbReference>
<dbReference type="GO" id="GO:0032259">
    <property type="term" value="P:methylation"/>
    <property type="evidence" value="ECO:0007669"/>
    <property type="project" value="UniProtKB-KW"/>
</dbReference>
<dbReference type="PANTHER" id="PTHR43648">
    <property type="entry name" value="ELECTRON TRANSFER FLAVOPROTEIN BETA SUBUNIT LYSINE METHYLTRANSFERASE"/>
    <property type="match status" value="1"/>
</dbReference>
<dbReference type="InterPro" id="IPR050078">
    <property type="entry name" value="Ribosomal_L11_MeTrfase_PrmA"/>
</dbReference>
<dbReference type="Gene3D" id="3.40.50.150">
    <property type="entry name" value="Vaccinia Virus protein VP39"/>
    <property type="match status" value="1"/>
</dbReference>
<evidence type="ECO:0000313" key="8">
    <source>
        <dbReference type="Proteomes" id="UP001228504"/>
    </source>
</evidence>
<evidence type="ECO:0000256" key="4">
    <source>
        <dbReference type="ARBA" id="ARBA00022679"/>
    </source>
</evidence>
<dbReference type="GO" id="GO:0008168">
    <property type="term" value="F:methyltransferase activity"/>
    <property type="evidence" value="ECO:0007669"/>
    <property type="project" value="UniProtKB-KW"/>
</dbReference>
<dbReference type="InterPro" id="IPR029063">
    <property type="entry name" value="SAM-dependent_MTases_sf"/>
</dbReference>
<name>A0ABT9UUY0_9FIRM</name>
<dbReference type="SUPFAM" id="SSF53335">
    <property type="entry name" value="S-adenosyl-L-methionine-dependent methyltransferases"/>
    <property type="match status" value="1"/>
</dbReference>
<evidence type="ECO:0000256" key="3">
    <source>
        <dbReference type="ARBA" id="ARBA00022603"/>
    </source>
</evidence>
<dbReference type="InterPro" id="IPR004498">
    <property type="entry name" value="Ribosomal_PrmA_MeTrfase"/>
</dbReference>
<keyword evidence="8" id="KW-1185">Reference proteome</keyword>
<proteinExistence type="inferred from homology"/>
<evidence type="ECO:0000256" key="6">
    <source>
        <dbReference type="HAMAP-Rule" id="MF_00735"/>
    </source>
</evidence>
<keyword evidence="7" id="KW-0687">Ribonucleoprotein</keyword>
<keyword evidence="4 6" id="KW-0808">Transferase</keyword>
<dbReference type="NCBIfam" id="TIGR00406">
    <property type="entry name" value="prmA"/>
    <property type="match status" value="1"/>
</dbReference>
<comment type="catalytic activity">
    <reaction evidence="6">
        <text>L-lysyl-[protein] + 3 S-adenosyl-L-methionine = N(6),N(6),N(6)-trimethyl-L-lysyl-[protein] + 3 S-adenosyl-L-homocysteine + 3 H(+)</text>
        <dbReference type="Rhea" id="RHEA:54192"/>
        <dbReference type="Rhea" id="RHEA-COMP:9752"/>
        <dbReference type="Rhea" id="RHEA-COMP:13826"/>
        <dbReference type="ChEBI" id="CHEBI:15378"/>
        <dbReference type="ChEBI" id="CHEBI:29969"/>
        <dbReference type="ChEBI" id="CHEBI:57856"/>
        <dbReference type="ChEBI" id="CHEBI:59789"/>
        <dbReference type="ChEBI" id="CHEBI:61961"/>
    </reaction>
</comment>
<keyword evidence="2 6" id="KW-0963">Cytoplasm</keyword>